<evidence type="ECO:0000259" key="4">
    <source>
        <dbReference type="Pfam" id="PF00685"/>
    </source>
</evidence>
<gene>
    <name evidence="6" type="ORF">F8388_021796</name>
    <name evidence="5" type="ORF">G4B88_000511</name>
</gene>
<evidence type="ECO:0000256" key="3">
    <source>
        <dbReference type="RuleBase" id="RU361155"/>
    </source>
</evidence>
<keyword evidence="8" id="KW-1185">Reference proteome</keyword>
<evidence type="ECO:0000256" key="2">
    <source>
        <dbReference type="ARBA" id="ARBA00022679"/>
    </source>
</evidence>
<keyword evidence="2 3" id="KW-0808">Transferase</keyword>
<reference evidence="7 8" key="1">
    <citation type="journal article" date="2020" name="bioRxiv">
        <title>Sequence and annotation of 42 cannabis genomes reveals extensive copy number variation in cannabinoid synthesis and pathogen resistance genes.</title>
        <authorList>
            <person name="Mckernan K.J."/>
            <person name="Helbert Y."/>
            <person name="Kane L.T."/>
            <person name="Ebling H."/>
            <person name="Zhang L."/>
            <person name="Liu B."/>
            <person name="Eaton Z."/>
            <person name="Mclaughlin S."/>
            <person name="Kingan S."/>
            <person name="Baybayan P."/>
            <person name="Concepcion G."/>
            <person name="Jordan M."/>
            <person name="Riva A."/>
            <person name="Barbazuk W."/>
            <person name="Harkins T."/>
        </authorList>
    </citation>
    <scope>NUCLEOTIDE SEQUENCE [LARGE SCALE GENOMIC DNA]</scope>
    <source>
        <strain evidence="7 8">cv. Jamaican Lion 4</strain>
        <strain evidence="5">Father</strain>
        <strain evidence="6">Mother</strain>
        <tissue evidence="6">Leaf</tissue>
    </source>
</reference>
<accession>A0A7J6DT03</accession>
<dbReference type="AlphaFoldDB" id="A0A7J6DT03"/>
<dbReference type="Proteomes" id="UP000525078">
    <property type="component" value="Unassembled WGS sequence"/>
</dbReference>
<evidence type="ECO:0000313" key="8">
    <source>
        <dbReference type="Proteomes" id="UP000583929"/>
    </source>
</evidence>
<evidence type="ECO:0000313" key="6">
    <source>
        <dbReference type="EMBL" id="KAF4349228.1"/>
    </source>
</evidence>
<comment type="caution">
    <text evidence="6">The sequence shown here is derived from an EMBL/GenBank/DDBJ whole genome shotgun (WGS) entry which is preliminary data.</text>
</comment>
<evidence type="ECO:0000256" key="1">
    <source>
        <dbReference type="ARBA" id="ARBA00005771"/>
    </source>
</evidence>
<dbReference type="PANTHER" id="PTHR11783">
    <property type="entry name" value="SULFOTRANSFERASE SULT"/>
    <property type="match status" value="1"/>
</dbReference>
<dbReference type="Pfam" id="PF00685">
    <property type="entry name" value="Sulfotransfer_1"/>
    <property type="match status" value="1"/>
</dbReference>
<name>A0A7J6DT03_CANSA</name>
<dbReference type="EC" id="2.8.2.-" evidence="3"/>
<feature type="domain" description="Sulfotransferase" evidence="4">
    <location>
        <begin position="86"/>
        <end position="258"/>
    </location>
</feature>
<evidence type="ECO:0000313" key="7">
    <source>
        <dbReference type="Proteomes" id="UP000525078"/>
    </source>
</evidence>
<dbReference type="InterPro" id="IPR027417">
    <property type="entry name" value="P-loop_NTPase"/>
</dbReference>
<dbReference type="GO" id="GO:0008146">
    <property type="term" value="F:sulfotransferase activity"/>
    <property type="evidence" value="ECO:0007669"/>
    <property type="project" value="InterPro"/>
</dbReference>
<dbReference type="EMBL" id="JAATIQ010000673">
    <property type="protein sequence ID" value="KAF4348697.1"/>
    <property type="molecule type" value="Genomic_DNA"/>
</dbReference>
<evidence type="ECO:0000313" key="5">
    <source>
        <dbReference type="EMBL" id="KAF4348697.1"/>
    </source>
</evidence>
<comment type="similarity">
    <text evidence="1 3">Belongs to the sulfotransferase 1 family.</text>
</comment>
<organism evidence="6 7">
    <name type="scientific">Cannabis sativa</name>
    <name type="common">Hemp</name>
    <name type="synonym">Marijuana</name>
    <dbReference type="NCBI Taxonomy" id="3483"/>
    <lineage>
        <taxon>Eukaryota</taxon>
        <taxon>Viridiplantae</taxon>
        <taxon>Streptophyta</taxon>
        <taxon>Embryophyta</taxon>
        <taxon>Tracheophyta</taxon>
        <taxon>Spermatophyta</taxon>
        <taxon>Magnoliopsida</taxon>
        <taxon>eudicotyledons</taxon>
        <taxon>Gunneridae</taxon>
        <taxon>Pentapetalae</taxon>
        <taxon>rosids</taxon>
        <taxon>fabids</taxon>
        <taxon>Rosales</taxon>
        <taxon>Cannabaceae</taxon>
        <taxon>Cannabis</taxon>
    </lineage>
</organism>
<dbReference type="EMBL" id="JAATIP010000402">
    <property type="protein sequence ID" value="KAF4349228.1"/>
    <property type="molecule type" value="Genomic_DNA"/>
</dbReference>
<dbReference type="Proteomes" id="UP000583929">
    <property type="component" value="Unassembled WGS sequence"/>
</dbReference>
<proteinExistence type="inferred from homology"/>
<dbReference type="Gene3D" id="3.40.50.300">
    <property type="entry name" value="P-loop containing nucleotide triphosphate hydrolases"/>
    <property type="match status" value="1"/>
</dbReference>
<dbReference type="SUPFAM" id="SSF52540">
    <property type="entry name" value="P-loop containing nucleoside triphosphate hydrolases"/>
    <property type="match status" value="1"/>
</dbReference>
<sequence>MGSEEKKGTQTQYIYVENTSISTIDNKEEEKEEKSLGNVSVMMLHQMNFHQKFKPKDDDIILASIPKSGTTKCLNSLVFSILNRNNLHDHNNCRLISTHIPYASFPDSIKHYSKSRIVYLSRNPLDVIVTNNKEGFSSMEECVDMFCRGESVFGPFWDHVLGFWKASLEKRDKVLFLKYEEMKEDNIGQAKRVAEFVGIPFSKEEEKNGIIEQVLLMNKLKEDDHDDHDHEVGDWMNHLTPSMVKCVNNIMKEKLCGSGLSFKMS</sequence>
<protein>
    <recommendedName>
        <fullName evidence="3">Sulfotransferase</fullName>
        <ecNumber evidence="3">2.8.2.-</ecNumber>
    </recommendedName>
</protein>
<dbReference type="InterPro" id="IPR000863">
    <property type="entry name" value="Sulfotransferase_dom"/>
</dbReference>